<feature type="binding site" evidence="17">
    <location>
        <position position="160"/>
    </location>
    <ligand>
        <name>NAD(+)</name>
        <dbReference type="ChEBI" id="CHEBI:57540"/>
    </ligand>
</feature>
<feature type="binding site" evidence="17">
    <location>
        <position position="275"/>
    </location>
    <ligand>
        <name>Zn(2+)</name>
        <dbReference type="ChEBI" id="CHEBI:29105"/>
    </ligand>
</feature>
<dbReference type="GO" id="GO:0003856">
    <property type="term" value="F:3-dehydroquinate synthase activity"/>
    <property type="evidence" value="ECO:0007669"/>
    <property type="project" value="UniProtKB-EC"/>
</dbReference>
<comment type="caution">
    <text evidence="20">The sequence shown here is derived from an EMBL/GenBank/DDBJ whole genome shotgun (WGS) entry which is preliminary data.</text>
</comment>
<protein>
    <recommendedName>
        <fullName evidence="7 17">3-dehydroquinate synthase</fullName>
        <shortName evidence="17">DHQS</shortName>
        <ecNumber evidence="6 17">4.2.3.4</ecNumber>
    </recommendedName>
</protein>
<evidence type="ECO:0000259" key="18">
    <source>
        <dbReference type="Pfam" id="PF01761"/>
    </source>
</evidence>
<keyword evidence="21" id="KW-1185">Reference proteome</keyword>
<keyword evidence="13 17" id="KW-0520">NAD</keyword>
<evidence type="ECO:0000256" key="5">
    <source>
        <dbReference type="ARBA" id="ARBA00005412"/>
    </source>
</evidence>
<keyword evidence="14 17" id="KW-0057">Aromatic amino acid biosynthesis</keyword>
<evidence type="ECO:0000256" key="7">
    <source>
        <dbReference type="ARBA" id="ARBA00017684"/>
    </source>
</evidence>
<evidence type="ECO:0000256" key="11">
    <source>
        <dbReference type="ARBA" id="ARBA00022741"/>
    </source>
</evidence>
<feature type="binding site" evidence="17">
    <location>
        <position position="193"/>
    </location>
    <ligand>
        <name>Zn(2+)</name>
        <dbReference type="ChEBI" id="CHEBI:29105"/>
    </ligand>
</feature>
<keyword evidence="9 17" id="KW-0028">Amino-acid biosynthesis</keyword>
<comment type="subcellular location">
    <subcellularLocation>
        <location evidence="3 17">Cytoplasm</location>
    </subcellularLocation>
</comment>
<dbReference type="PIRSF" id="PIRSF001455">
    <property type="entry name" value="DHQ_synth"/>
    <property type="match status" value="1"/>
</dbReference>
<evidence type="ECO:0000256" key="12">
    <source>
        <dbReference type="ARBA" id="ARBA00022833"/>
    </source>
</evidence>
<feature type="binding site" evidence="17">
    <location>
        <position position="258"/>
    </location>
    <ligand>
        <name>Zn(2+)</name>
        <dbReference type="ChEBI" id="CHEBI:29105"/>
    </ligand>
</feature>
<dbReference type="SUPFAM" id="SSF56796">
    <property type="entry name" value="Dehydroquinate synthase-like"/>
    <property type="match status" value="1"/>
</dbReference>
<dbReference type="InterPro" id="IPR050071">
    <property type="entry name" value="Dehydroquinate_synthase"/>
</dbReference>
<dbReference type="PANTHER" id="PTHR43622">
    <property type="entry name" value="3-DEHYDROQUINATE SYNTHASE"/>
    <property type="match status" value="1"/>
</dbReference>
<evidence type="ECO:0000259" key="19">
    <source>
        <dbReference type="Pfam" id="PF24621"/>
    </source>
</evidence>
<organism evidence="20 21">
    <name type="scientific">Thermostichus vulcanus str. 'Rupite'</name>
    <dbReference type="NCBI Taxonomy" id="2813851"/>
    <lineage>
        <taxon>Bacteria</taxon>
        <taxon>Bacillati</taxon>
        <taxon>Cyanobacteriota</taxon>
        <taxon>Cyanophyceae</taxon>
        <taxon>Thermostichales</taxon>
        <taxon>Thermostichaceae</taxon>
        <taxon>Thermostichus</taxon>
    </lineage>
</organism>
<feature type="binding site" evidence="17">
    <location>
        <begin position="138"/>
        <end position="139"/>
    </location>
    <ligand>
        <name>NAD(+)</name>
        <dbReference type="ChEBI" id="CHEBI:57540"/>
    </ligand>
</feature>
<evidence type="ECO:0000256" key="14">
    <source>
        <dbReference type="ARBA" id="ARBA00023141"/>
    </source>
</evidence>
<dbReference type="EMBL" id="JAFIRA010000057">
    <property type="protein sequence ID" value="MCJ2544324.1"/>
    <property type="molecule type" value="Genomic_DNA"/>
</dbReference>
<sequence length="373" mass="40404">MDPRLIPVKLPSSQYDICIHSAEGPSGHSLIQLGSQMRARGLSGKALVVSHPVIAKHFAAGLMQGLQTAGFTAQLCLLPAGERFKTPRSIAKIHDAALAFGLERSSTLIALGGGVIGDMAGFAAATWLRGIPFVQVPTSLLAMVDASIGGKTGVNHPKGKNLIGAFHQPRLVWIDPTVLKTLPGREFSSALAEVIKYGVIQAPDVFEFLEDRPKLSRYADFTPADLQHLLVRSAECKAWVVQQDEKEGGLRAILNYGHTLGHALESVTHYRRYLHGEAVAIGMVAAGEIAQRIGWWSVAEAERQRRLIEKAGLPSQWPTGIPWEAVLQAMQADKKVKQGRIRFILPHQIGQAELTDQVNLEQVRAAVEAITAA</sequence>
<evidence type="ECO:0000313" key="20">
    <source>
        <dbReference type="EMBL" id="MCJ2544324.1"/>
    </source>
</evidence>
<comment type="cofactor">
    <cofactor evidence="2 17">
        <name>NAD(+)</name>
        <dbReference type="ChEBI" id="CHEBI:57540"/>
    </cofactor>
</comment>
<evidence type="ECO:0000256" key="8">
    <source>
        <dbReference type="ARBA" id="ARBA00022490"/>
    </source>
</evidence>
<keyword evidence="15 17" id="KW-0456">Lyase</keyword>
<proteinExistence type="inferred from homology"/>
<feature type="domain" description="3-dehydroquinate synthase N-terminal" evidence="18">
    <location>
        <begin position="77"/>
        <end position="188"/>
    </location>
</feature>
<dbReference type="Gene3D" id="3.40.50.1970">
    <property type="match status" value="1"/>
</dbReference>
<evidence type="ECO:0000256" key="15">
    <source>
        <dbReference type="ARBA" id="ARBA00023239"/>
    </source>
</evidence>
<keyword evidence="11 17" id="KW-0547">Nucleotide-binding</keyword>
<keyword evidence="8 17" id="KW-0963">Cytoplasm</keyword>
<dbReference type="CDD" id="cd08195">
    <property type="entry name" value="DHQS"/>
    <property type="match status" value="1"/>
</dbReference>
<evidence type="ECO:0000256" key="3">
    <source>
        <dbReference type="ARBA" id="ARBA00004496"/>
    </source>
</evidence>
<dbReference type="InterPro" id="IPR056179">
    <property type="entry name" value="DHQS_C"/>
</dbReference>
<dbReference type="Pfam" id="PF01761">
    <property type="entry name" value="DHQ_synthase"/>
    <property type="match status" value="1"/>
</dbReference>
<comment type="caution">
    <text evidence="17">Lacks conserved residue(s) required for the propagation of feature annotation.</text>
</comment>
<evidence type="ECO:0000256" key="17">
    <source>
        <dbReference type="HAMAP-Rule" id="MF_00110"/>
    </source>
</evidence>
<keyword evidence="16 17" id="KW-0170">Cobalt</keyword>
<comment type="cofactor">
    <cofactor evidence="17">
        <name>Co(2+)</name>
        <dbReference type="ChEBI" id="CHEBI:48828"/>
    </cofactor>
    <cofactor evidence="17">
        <name>Zn(2+)</name>
        <dbReference type="ChEBI" id="CHEBI:29105"/>
    </cofactor>
    <text evidence="17">Binds 1 divalent metal cation per subunit. Can use either Co(2+) or Zn(2+).</text>
</comment>
<feature type="binding site" evidence="17">
    <location>
        <begin position="114"/>
        <end position="118"/>
    </location>
    <ligand>
        <name>NAD(+)</name>
        <dbReference type="ChEBI" id="CHEBI:57540"/>
    </ligand>
</feature>
<comment type="pathway">
    <text evidence="4 17">Metabolic intermediate biosynthesis; chorismate biosynthesis; chorismate from D-erythrose 4-phosphate and phosphoenolpyruvate: step 2/7.</text>
</comment>
<dbReference type="InterPro" id="IPR016037">
    <property type="entry name" value="DHQ_synth_AroB"/>
</dbReference>
<dbReference type="Proteomes" id="UP000830835">
    <property type="component" value="Unassembled WGS sequence"/>
</dbReference>
<evidence type="ECO:0000256" key="4">
    <source>
        <dbReference type="ARBA" id="ARBA00004661"/>
    </source>
</evidence>
<dbReference type="Gene3D" id="1.20.1090.10">
    <property type="entry name" value="Dehydroquinate synthase-like - alpha domain"/>
    <property type="match status" value="1"/>
</dbReference>
<dbReference type="EC" id="4.2.3.4" evidence="6 17"/>
<evidence type="ECO:0000256" key="13">
    <source>
        <dbReference type="ARBA" id="ARBA00023027"/>
    </source>
</evidence>
<evidence type="ECO:0000256" key="10">
    <source>
        <dbReference type="ARBA" id="ARBA00022723"/>
    </source>
</evidence>
<evidence type="ECO:0000313" key="21">
    <source>
        <dbReference type="Proteomes" id="UP000830835"/>
    </source>
</evidence>
<reference evidence="20" key="1">
    <citation type="submission" date="2021-02" db="EMBL/GenBank/DDBJ databases">
        <title>The CRISPR/cas machinery reduction and long-range gene transfer in the hot spring cyanobacterium Synechococcus.</title>
        <authorList>
            <person name="Dvorak P."/>
            <person name="Jahodarova E."/>
            <person name="Hasler P."/>
            <person name="Poulickova A."/>
        </authorList>
    </citation>
    <scope>NUCLEOTIDE SEQUENCE</scope>
    <source>
        <strain evidence="20">Rupite</strain>
    </source>
</reference>
<feature type="binding site" evidence="17">
    <location>
        <position position="151"/>
    </location>
    <ligand>
        <name>NAD(+)</name>
        <dbReference type="ChEBI" id="CHEBI:57540"/>
    </ligand>
</feature>
<feature type="domain" description="3-dehydroquinate synthase C-terminal" evidence="19">
    <location>
        <begin position="191"/>
        <end position="336"/>
    </location>
</feature>
<comment type="catalytic activity">
    <reaction evidence="1 17">
        <text>7-phospho-2-dehydro-3-deoxy-D-arabino-heptonate = 3-dehydroquinate + phosphate</text>
        <dbReference type="Rhea" id="RHEA:21968"/>
        <dbReference type="ChEBI" id="CHEBI:32364"/>
        <dbReference type="ChEBI" id="CHEBI:43474"/>
        <dbReference type="ChEBI" id="CHEBI:58394"/>
        <dbReference type="EC" id="4.2.3.4"/>
    </reaction>
</comment>
<dbReference type="PANTHER" id="PTHR43622:SF7">
    <property type="entry name" value="3-DEHYDROQUINATE SYNTHASE, CHLOROPLASTIC"/>
    <property type="match status" value="1"/>
</dbReference>
<evidence type="ECO:0000256" key="2">
    <source>
        <dbReference type="ARBA" id="ARBA00001911"/>
    </source>
</evidence>
<keyword evidence="12 17" id="KW-0862">Zinc</keyword>
<dbReference type="RefSeq" id="WP_244352768.1">
    <property type="nucleotide sequence ID" value="NZ_JAFIRA010000057.1"/>
</dbReference>
<evidence type="ECO:0000256" key="16">
    <source>
        <dbReference type="ARBA" id="ARBA00023285"/>
    </source>
</evidence>
<dbReference type="HAMAP" id="MF_00110">
    <property type="entry name" value="DHQ_synthase"/>
    <property type="match status" value="1"/>
</dbReference>
<accession>A0ABT0CEW4</accession>
<dbReference type="NCBIfam" id="TIGR01357">
    <property type="entry name" value="aroB"/>
    <property type="match status" value="1"/>
</dbReference>
<dbReference type="Pfam" id="PF24621">
    <property type="entry name" value="DHQS_C"/>
    <property type="match status" value="1"/>
</dbReference>
<keyword evidence="10 17" id="KW-0479">Metal-binding</keyword>
<evidence type="ECO:0000256" key="9">
    <source>
        <dbReference type="ARBA" id="ARBA00022605"/>
    </source>
</evidence>
<comment type="function">
    <text evidence="17">Catalyzes the conversion of 3-deoxy-D-arabino-heptulosonate 7-phosphate (DAHP) to dehydroquinate (DHQ).</text>
</comment>
<dbReference type="InterPro" id="IPR030963">
    <property type="entry name" value="DHQ_synth_fam"/>
</dbReference>
<comment type="similarity">
    <text evidence="5 17">Belongs to the sugar phosphate cyclases superfamily. Dehydroquinate synthase family.</text>
</comment>
<gene>
    <name evidence="17" type="primary">aroB</name>
    <name evidence="20" type="ORF">JX360_15655</name>
</gene>
<evidence type="ECO:0000256" key="1">
    <source>
        <dbReference type="ARBA" id="ARBA00001393"/>
    </source>
</evidence>
<evidence type="ECO:0000256" key="6">
    <source>
        <dbReference type="ARBA" id="ARBA00013031"/>
    </source>
</evidence>
<name>A0ABT0CEW4_THEVL</name>
<dbReference type="InterPro" id="IPR030960">
    <property type="entry name" value="DHQS/DOIS_N"/>
</dbReference>